<dbReference type="Gene3D" id="3.30.2310.20">
    <property type="entry name" value="RelE-like"/>
    <property type="match status" value="1"/>
</dbReference>
<evidence type="ECO:0008006" key="2">
    <source>
        <dbReference type="Google" id="ProtNLM"/>
    </source>
</evidence>
<name>A0A3B0UDD7_9ZZZZ</name>
<sequence length="95" mass="11391">MALPIRYSHIAEAEELELLLFINNKWGKQKAEEIYNKIELVLYYISLMPKMYPVSQQKQGLRKCVLSKQTSIYYRIKEDFIEIVSIRDNRAYPKF</sequence>
<evidence type="ECO:0000313" key="1">
    <source>
        <dbReference type="EMBL" id="VAW27120.1"/>
    </source>
</evidence>
<protein>
    <recommendedName>
        <fullName evidence="2">Death on curing protein, Doc toxin</fullName>
    </recommendedName>
</protein>
<dbReference type="AlphaFoldDB" id="A0A3B0UDD7"/>
<dbReference type="InterPro" id="IPR035093">
    <property type="entry name" value="RelE/ParE_toxin_dom_sf"/>
</dbReference>
<dbReference type="EMBL" id="UOES01000183">
    <property type="protein sequence ID" value="VAW27120.1"/>
    <property type="molecule type" value="Genomic_DNA"/>
</dbReference>
<accession>A0A3B0UDD7</accession>
<proteinExistence type="predicted"/>
<organism evidence="1">
    <name type="scientific">hydrothermal vent metagenome</name>
    <dbReference type="NCBI Taxonomy" id="652676"/>
    <lineage>
        <taxon>unclassified sequences</taxon>
        <taxon>metagenomes</taxon>
        <taxon>ecological metagenomes</taxon>
    </lineage>
</organism>
<gene>
    <name evidence="1" type="ORF">MNBD_BACTEROID06-1319</name>
</gene>
<reference evidence="1" key="1">
    <citation type="submission" date="2018-06" db="EMBL/GenBank/DDBJ databases">
        <authorList>
            <person name="Zhirakovskaya E."/>
        </authorList>
    </citation>
    <scope>NUCLEOTIDE SEQUENCE</scope>
</reference>